<dbReference type="InterPro" id="IPR046151">
    <property type="entry name" value="DUF6153"/>
</dbReference>
<evidence type="ECO:0000313" key="3">
    <source>
        <dbReference type="Proteomes" id="UP000471152"/>
    </source>
</evidence>
<dbReference type="Proteomes" id="UP000471152">
    <property type="component" value="Unassembled WGS sequence"/>
</dbReference>
<keyword evidence="1" id="KW-1133">Transmembrane helix</keyword>
<feature type="transmembrane region" description="Helical" evidence="1">
    <location>
        <begin position="83"/>
        <end position="102"/>
    </location>
</feature>
<dbReference type="RefSeq" id="WP_163610765.1">
    <property type="nucleotide sequence ID" value="NZ_JAAGWB010000018.1"/>
</dbReference>
<gene>
    <name evidence="2" type="ORF">G3R41_08985</name>
</gene>
<dbReference type="EMBL" id="JAAGWB010000018">
    <property type="protein sequence ID" value="NEN51072.1"/>
    <property type="molecule type" value="Genomic_DNA"/>
</dbReference>
<accession>A0A6P0H5X7</accession>
<keyword evidence="1" id="KW-0812">Transmembrane</keyword>
<comment type="caution">
    <text evidence="2">The sequence shown here is derived from an EMBL/GenBank/DDBJ whole genome shotgun (WGS) entry which is preliminary data.</text>
</comment>
<sequence>MVILVLLIAVLSMHGTQYVSGGAHDPAAVTADHPLDAVAATALTPAPIGSADDVGMTVAPERAVAASAAPTATMPGHGIPAHVWSLCLAVLLAGAALLGATLTRRMIAAPVRALPSRARRAVHRSLLRPPDLSVLCLLRI</sequence>
<keyword evidence="1" id="KW-0472">Membrane</keyword>
<evidence type="ECO:0000313" key="2">
    <source>
        <dbReference type="EMBL" id="NEN51072.1"/>
    </source>
</evidence>
<name>A0A6P0H5X7_9ACTN</name>
<proteinExistence type="predicted"/>
<organism evidence="2 3">
    <name type="scientific">Modestobacter muralis</name>
    <dbReference type="NCBI Taxonomy" id="1608614"/>
    <lineage>
        <taxon>Bacteria</taxon>
        <taxon>Bacillati</taxon>
        <taxon>Actinomycetota</taxon>
        <taxon>Actinomycetes</taxon>
        <taxon>Geodermatophilales</taxon>
        <taxon>Geodermatophilaceae</taxon>
        <taxon>Modestobacter</taxon>
    </lineage>
</organism>
<reference evidence="2 3" key="1">
    <citation type="submission" date="2020-02" db="EMBL/GenBank/DDBJ databases">
        <title>The WGS of Modestobacter muralis DSM 100205.</title>
        <authorList>
            <person name="Jiang Z."/>
        </authorList>
    </citation>
    <scope>NUCLEOTIDE SEQUENCE [LARGE SCALE GENOMIC DNA]</scope>
    <source>
        <strain evidence="2 3">DSM 100205</strain>
    </source>
</reference>
<dbReference type="AlphaFoldDB" id="A0A6P0H5X7"/>
<evidence type="ECO:0000256" key="1">
    <source>
        <dbReference type="SAM" id="Phobius"/>
    </source>
</evidence>
<protein>
    <submittedName>
        <fullName evidence="2">Uncharacterized protein</fullName>
    </submittedName>
</protein>
<dbReference type="Pfam" id="PF19650">
    <property type="entry name" value="DUF6153"/>
    <property type="match status" value="1"/>
</dbReference>